<reference evidence="1 2" key="1">
    <citation type="journal article" date="2018" name="PLoS ONE">
        <title>The draft genome of Kipferlia bialata reveals reductive genome evolution in fornicate parasites.</title>
        <authorList>
            <person name="Tanifuji G."/>
            <person name="Takabayashi S."/>
            <person name="Kume K."/>
            <person name="Takagi M."/>
            <person name="Nakayama T."/>
            <person name="Kamikawa R."/>
            <person name="Inagaki Y."/>
            <person name="Hashimoto T."/>
        </authorList>
    </citation>
    <scope>NUCLEOTIDE SEQUENCE [LARGE SCALE GENOMIC DNA]</scope>
    <source>
        <strain evidence="1">NY0173</strain>
    </source>
</reference>
<comment type="caution">
    <text evidence="1">The sequence shown here is derived from an EMBL/GenBank/DDBJ whole genome shotgun (WGS) entry which is preliminary data.</text>
</comment>
<evidence type="ECO:0000313" key="1">
    <source>
        <dbReference type="EMBL" id="GIQ83216.1"/>
    </source>
</evidence>
<accession>A0A9K3GIB0</accession>
<feature type="non-terminal residue" evidence="1">
    <location>
        <position position="1"/>
    </location>
</feature>
<dbReference type="Proteomes" id="UP000265618">
    <property type="component" value="Unassembled WGS sequence"/>
</dbReference>
<dbReference type="EMBL" id="BDIP01000966">
    <property type="protein sequence ID" value="GIQ83216.1"/>
    <property type="molecule type" value="Genomic_DNA"/>
</dbReference>
<keyword evidence="2" id="KW-1185">Reference proteome</keyword>
<name>A0A9K3GIB0_9EUKA</name>
<gene>
    <name evidence="1" type="ORF">KIPB_004497</name>
</gene>
<dbReference type="AlphaFoldDB" id="A0A9K3GIB0"/>
<evidence type="ECO:0000313" key="2">
    <source>
        <dbReference type="Proteomes" id="UP000265618"/>
    </source>
</evidence>
<protein>
    <submittedName>
        <fullName evidence="1">Uncharacterized protein</fullName>
    </submittedName>
</protein>
<organism evidence="1 2">
    <name type="scientific">Kipferlia bialata</name>
    <dbReference type="NCBI Taxonomy" id="797122"/>
    <lineage>
        <taxon>Eukaryota</taxon>
        <taxon>Metamonada</taxon>
        <taxon>Carpediemonas-like organisms</taxon>
        <taxon>Kipferlia</taxon>
    </lineage>
</organism>
<proteinExistence type="predicted"/>
<sequence length="250" mass="27210">FESLLLAVLSRYGSLPLSVPVVIYDRAGNMDLSPLTSICQRAAGETGDPVPTPPPVSISVPNREALECARCGPFLHLASIPTPSVMKGITTYLDGTETEDKDSASTTLFLTRDVSALPPSCQPLLSGEAGQTRPYTYISVPDMSKGHSTMAQTLTSEVRACLSTHPVRAVVLYHGLTASHLRLNDFLYTMCLSIYRGVRECHEGNGWEEVVRALPIELHDQNHTDSRAIKPDRYMAQVQRALDTVLTEGA</sequence>